<dbReference type="GO" id="GO:0005737">
    <property type="term" value="C:cytoplasm"/>
    <property type="evidence" value="ECO:0007669"/>
    <property type="project" value="TreeGrafter"/>
</dbReference>
<dbReference type="SUPFAM" id="SSF56112">
    <property type="entry name" value="Protein kinase-like (PK-like)"/>
    <property type="match status" value="1"/>
</dbReference>
<comment type="catalytic activity">
    <reaction evidence="4">
        <text>a 1,2-diacyl-sn-glycero-3-phospho-(1D-myo-inositol) + ATP = a 1,2-diacyl-sn-glycero-3-phospho-(1D-myo-inositol-3-phosphate) + ADP + H(+)</text>
        <dbReference type="Rhea" id="RHEA:12709"/>
        <dbReference type="ChEBI" id="CHEBI:15378"/>
        <dbReference type="ChEBI" id="CHEBI:30616"/>
        <dbReference type="ChEBI" id="CHEBI:57880"/>
        <dbReference type="ChEBI" id="CHEBI:58088"/>
        <dbReference type="ChEBI" id="CHEBI:456216"/>
        <dbReference type="EC" id="2.7.1.137"/>
    </reaction>
    <physiologicalReaction direction="left-to-right" evidence="4">
        <dbReference type="Rhea" id="RHEA:12710"/>
    </physiologicalReaction>
</comment>
<evidence type="ECO:0000313" key="10">
    <source>
        <dbReference type="EMBL" id="EPQ08110.1"/>
    </source>
</evidence>
<dbReference type="GO" id="GO:0016303">
    <property type="term" value="F:1-phosphatidylinositol-3-kinase activity"/>
    <property type="evidence" value="ECO:0007669"/>
    <property type="project" value="UniProtKB-EC"/>
</dbReference>
<dbReference type="FunFam" id="3.30.1520.10:FF:000026">
    <property type="entry name" value="Phosphatidylinositol 4-phosphate 3-kinase C2 domain-containing subunit gamma"/>
    <property type="match status" value="1"/>
</dbReference>
<dbReference type="PROSITE" id="PS00915">
    <property type="entry name" value="PI3_4_KINASE_1"/>
    <property type="match status" value="1"/>
</dbReference>
<evidence type="ECO:0000256" key="4">
    <source>
        <dbReference type="ARBA" id="ARBA00023985"/>
    </source>
</evidence>
<dbReference type="PANTHER" id="PTHR10048">
    <property type="entry name" value="PHOSPHATIDYLINOSITOL KINASE"/>
    <property type="match status" value="1"/>
</dbReference>
<dbReference type="Gene3D" id="3.30.1520.10">
    <property type="entry name" value="Phox-like domain"/>
    <property type="match status" value="1"/>
</dbReference>
<dbReference type="GO" id="GO:0035091">
    <property type="term" value="F:phosphatidylinositol binding"/>
    <property type="evidence" value="ECO:0007669"/>
    <property type="project" value="InterPro"/>
</dbReference>
<dbReference type="Pfam" id="PF00613">
    <property type="entry name" value="PI3Ka"/>
    <property type="match status" value="1"/>
</dbReference>
<dbReference type="PANTHER" id="PTHR10048:SF29">
    <property type="entry name" value="PHOSPHATIDYLINOSITOL 3-KINASE C2 DOMAIN-CONTAINING SUBUNIT GAMMA"/>
    <property type="match status" value="1"/>
</dbReference>
<dbReference type="InterPro" id="IPR001683">
    <property type="entry name" value="PX_dom"/>
</dbReference>
<dbReference type="GO" id="GO:0016477">
    <property type="term" value="P:cell migration"/>
    <property type="evidence" value="ECO:0007669"/>
    <property type="project" value="TreeGrafter"/>
</dbReference>
<dbReference type="InterPro" id="IPR042236">
    <property type="entry name" value="PI3K_accessory_sf"/>
</dbReference>
<sequence>MAYCWKTDLNPSESHEEQHEHQELHSVNPPPSPSQLSLGFDQLVDEINNKIPFYQSEIEENTVSVPSSPKHSLDEAQQISLNEFNSKSSELSCHQLRKTPVIGFRPSALPNPQPINKESSGRNPTGKRHGADVYRFNISAPSSASLDQINSQTELGNKNPNYHIGFERSIPSIYPSLSTDFMPKEENKRNRNANTVEPSSMLFKGSLLPRMCDSSWPKDIESFHQNSETPAKGLIEKVTTELSTSIYQLIDVYCNSFYTDFQPLNTAVSVSCVNPGLHPHLSFTVYAVHNIPEAWVHGYKAFSFSCWLTYAGKKLFQVRNYKNIPVKKLFFFLVNWNETFPDQEIRKVAVQQLDNLLNDELLDYLPQLVQAIKFEWNLESPLVQLLLHRSLQSIQIAHRLYWLLKDAQNEAYFKSWYQKLLAALQFCAGKALSDEFSKEMKLIEILGGIGEKVKSASELQRQDVLKKEIGRLEEFFQSIHTCHLPLNPAVCIKGIDHKACSYFTSNALPLKITFINANPMGKNISIIFKAGDDLRQDMLVLQIVQMMDNIWLQEGLDMQMIIYRCLSTGKGQGLVQMVPDAVTLAKIHRHAGLMGPLKENTIKKWFSQHNPLKADYEKALSNFFYSCAGWCVVTFILGVCDRHNDNIMLTKSGHMFHIDFGKILGHAQTFGGIKRDRAPFIFTSEMEYFITEGGKNPQHFQDFVELCCRAYNIVRRHSQLLLNLLEMMLHAGLPELSGIQDLKYVYNNLRPQDTDLEATSHFTKKIKESLECFPVKLNNLIHTLAQMTAISPAKCTSQNFPRESCLPSATRSIQRAAILRFSNRTSPLYLIQVTHSNNETSLTEKSFEQFSKLHSQLQKQFASLALPEFPHWWHLPFTDSDHKRFRDLNHYMEQILTGSYEISNVVYDEVTELQGHVLMLIVKSKATFVGAINIQLCNVPLNEEKWYPLGNSII</sequence>
<dbReference type="Gene3D" id="1.25.40.70">
    <property type="entry name" value="Phosphatidylinositol 3-kinase, accessory domain (PIK)"/>
    <property type="match status" value="1"/>
</dbReference>
<feature type="domain" description="PI3K/PI4K catalytic" evidence="8">
    <location>
        <begin position="496"/>
        <end position="774"/>
    </location>
</feature>
<dbReference type="InterPro" id="IPR036871">
    <property type="entry name" value="PX_dom_sf"/>
</dbReference>
<evidence type="ECO:0000256" key="5">
    <source>
        <dbReference type="ARBA" id="ARBA00029297"/>
    </source>
</evidence>
<dbReference type="InterPro" id="IPR011009">
    <property type="entry name" value="Kinase-like_dom_sf"/>
</dbReference>
<accession>S7MX54</accession>
<dbReference type="PROSITE" id="PS51545">
    <property type="entry name" value="PIK_HELICAL"/>
    <property type="match status" value="1"/>
</dbReference>
<gene>
    <name evidence="10" type="ORF">D623_10031429</name>
</gene>
<dbReference type="PROSITE" id="PS50195">
    <property type="entry name" value="PX"/>
    <property type="match status" value="1"/>
</dbReference>
<proteinExistence type="inferred from homology"/>
<keyword evidence="11" id="KW-1185">Reference proteome</keyword>
<dbReference type="Pfam" id="PF00787">
    <property type="entry name" value="PX"/>
    <property type="match status" value="1"/>
</dbReference>
<feature type="compositionally biased region" description="Polar residues" evidence="6">
    <location>
        <begin position="114"/>
        <end position="123"/>
    </location>
</feature>
<dbReference type="GO" id="GO:0043491">
    <property type="term" value="P:phosphatidylinositol 3-kinase/protein kinase B signal transduction"/>
    <property type="evidence" value="ECO:0007669"/>
    <property type="project" value="TreeGrafter"/>
</dbReference>
<dbReference type="InterPro" id="IPR018936">
    <property type="entry name" value="PI3/4_kinase_CS"/>
</dbReference>
<dbReference type="GO" id="GO:0048015">
    <property type="term" value="P:phosphatidylinositol-mediated signaling"/>
    <property type="evidence" value="ECO:0007669"/>
    <property type="project" value="TreeGrafter"/>
</dbReference>
<dbReference type="GO" id="GO:0005942">
    <property type="term" value="C:phosphatidylinositol 3-kinase complex"/>
    <property type="evidence" value="ECO:0007669"/>
    <property type="project" value="TreeGrafter"/>
</dbReference>
<evidence type="ECO:0000259" key="7">
    <source>
        <dbReference type="PROSITE" id="PS50195"/>
    </source>
</evidence>
<evidence type="ECO:0000259" key="8">
    <source>
        <dbReference type="PROSITE" id="PS50290"/>
    </source>
</evidence>
<dbReference type="SUPFAM" id="SSF48371">
    <property type="entry name" value="ARM repeat"/>
    <property type="match status" value="1"/>
</dbReference>
<evidence type="ECO:0000259" key="9">
    <source>
        <dbReference type="PROSITE" id="PS51545"/>
    </source>
</evidence>
<name>S7MX54_MYOBR</name>
<dbReference type="FunFam" id="3.30.1010.10:FF:000001">
    <property type="entry name" value="Phosphatidylinositol 4-phosphate 3-kinase C2 domain-containing subunit beta"/>
    <property type="match status" value="1"/>
</dbReference>
<dbReference type="EMBL" id="KE162407">
    <property type="protein sequence ID" value="EPQ08110.1"/>
    <property type="molecule type" value="Genomic_DNA"/>
</dbReference>
<dbReference type="Proteomes" id="UP000052978">
    <property type="component" value="Unassembled WGS sequence"/>
</dbReference>
<dbReference type="Gene3D" id="1.10.1070.11">
    <property type="entry name" value="Phosphatidylinositol 3-/4-kinase, catalytic domain"/>
    <property type="match status" value="1"/>
</dbReference>
<feature type="region of interest" description="Disordered" evidence="6">
    <location>
        <begin position="1"/>
        <end position="37"/>
    </location>
</feature>
<feature type="domain" description="PX" evidence="7">
    <location>
        <begin position="807"/>
        <end position="917"/>
    </location>
</feature>
<dbReference type="InterPro" id="IPR016024">
    <property type="entry name" value="ARM-type_fold"/>
</dbReference>
<feature type="domain" description="PIK helical" evidence="9">
    <location>
        <begin position="251"/>
        <end position="427"/>
    </location>
</feature>
<dbReference type="InterPro" id="IPR036940">
    <property type="entry name" value="PI3/4_kinase_cat_sf"/>
</dbReference>
<protein>
    <submittedName>
        <fullName evidence="10">Phosphatidylinositol-4-phosphate 3-kinase C2 domain-containing subunit gamma</fullName>
    </submittedName>
</protein>
<feature type="compositionally biased region" description="Basic and acidic residues" evidence="6">
    <location>
        <begin position="13"/>
        <end position="24"/>
    </location>
</feature>
<evidence type="ECO:0000256" key="6">
    <source>
        <dbReference type="SAM" id="MobiDB-lite"/>
    </source>
</evidence>
<evidence type="ECO:0000256" key="1">
    <source>
        <dbReference type="ARBA" id="ARBA00006209"/>
    </source>
</evidence>
<dbReference type="GO" id="GO:0035005">
    <property type="term" value="F:1-phosphatidylinositol-4-phosphate 3-kinase activity"/>
    <property type="evidence" value="ECO:0007669"/>
    <property type="project" value="UniProtKB-EC"/>
</dbReference>
<evidence type="ECO:0000313" key="11">
    <source>
        <dbReference type="Proteomes" id="UP000052978"/>
    </source>
</evidence>
<reference evidence="10 11" key="1">
    <citation type="journal article" date="2013" name="Nat. Commun.">
        <title>Genome analysis reveals insights into physiology and longevity of the Brandt's bat Myotis brandtii.</title>
        <authorList>
            <person name="Seim I."/>
            <person name="Fang X."/>
            <person name="Xiong Z."/>
            <person name="Lobanov A.V."/>
            <person name="Huang Z."/>
            <person name="Ma S."/>
            <person name="Feng Y."/>
            <person name="Turanov A.A."/>
            <person name="Zhu Y."/>
            <person name="Lenz T.L."/>
            <person name="Gerashchenko M.V."/>
            <person name="Fan D."/>
            <person name="Hee Yim S."/>
            <person name="Yao X."/>
            <person name="Jordan D."/>
            <person name="Xiong Y."/>
            <person name="Ma Y."/>
            <person name="Lyapunov A.N."/>
            <person name="Chen G."/>
            <person name="Kulakova O.I."/>
            <person name="Sun Y."/>
            <person name="Lee S.G."/>
            <person name="Bronson R.T."/>
            <person name="Moskalev A.A."/>
            <person name="Sunyaev S.R."/>
            <person name="Zhang G."/>
            <person name="Krogh A."/>
            <person name="Wang J."/>
            <person name="Gladyshev V.N."/>
        </authorList>
    </citation>
    <scope>NUCLEOTIDE SEQUENCE [LARGE SCALE GENOMIC DNA]</scope>
</reference>
<dbReference type="SUPFAM" id="SSF64268">
    <property type="entry name" value="PX domain"/>
    <property type="match status" value="1"/>
</dbReference>
<dbReference type="Gene3D" id="3.30.1010.10">
    <property type="entry name" value="Phosphatidylinositol 3-kinase Catalytic Subunit, Chain A, domain 4"/>
    <property type="match status" value="1"/>
</dbReference>
<dbReference type="InterPro" id="IPR001263">
    <property type="entry name" value="PI3K_accessory_dom"/>
</dbReference>
<evidence type="ECO:0000256" key="2">
    <source>
        <dbReference type="ARBA" id="ARBA00022679"/>
    </source>
</evidence>
<dbReference type="InterPro" id="IPR000403">
    <property type="entry name" value="PI3/4_kinase_cat_dom"/>
</dbReference>
<dbReference type="GO" id="GO:0005886">
    <property type="term" value="C:plasma membrane"/>
    <property type="evidence" value="ECO:0007669"/>
    <property type="project" value="TreeGrafter"/>
</dbReference>
<feature type="region of interest" description="Disordered" evidence="6">
    <location>
        <begin position="103"/>
        <end position="130"/>
    </location>
</feature>
<dbReference type="eggNOG" id="KOG0905">
    <property type="taxonomic scope" value="Eukaryota"/>
</dbReference>
<comment type="similarity">
    <text evidence="1">Belongs to the PI3/PI4-kinase family. Type III PI4K subfamily.</text>
</comment>
<organism evidence="10 11">
    <name type="scientific">Myotis brandtii</name>
    <name type="common">Brandt's bat</name>
    <dbReference type="NCBI Taxonomy" id="109478"/>
    <lineage>
        <taxon>Eukaryota</taxon>
        <taxon>Metazoa</taxon>
        <taxon>Chordata</taxon>
        <taxon>Craniata</taxon>
        <taxon>Vertebrata</taxon>
        <taxon>Euteleostomi</taxon>
        <taxon>Mammalia</taxon>
        <taxon>Eutheria</taxon>
        <taxon>Laurasiatheria</taxon>
        <taxon>Chiroptera</taxon>
        <taxon>Yangochiroptera</taxon>
        <taxon>Vespertilionidae</taxon>
        <taxon>Myotis</taxon>
    </lineage>
</organism>
<dbReference type="AlphaFoldDB" id="S7MX54"/>
<dbReference type="Pfam" id="PF00454">
    <property type="entry name" value="PI3_PI4_kinase"/>
    <property type="match status" value="1"/>
</dbReference>
<dbReference type="FunFam" id="1.10.1070.11:FF:000013">
    <property type="entry name" value="Phosphatidylinositol 4-phosphate 3-kinase C2 domain-containing subunit gamma"/>
    <property type="match status" value="1"/>
</dbReference>
<dbReference type="PROSITE" id="PS50290">
    <property type="entry name" value="PI3_4_KINASE_3"/>
    <property type="match status" value="1"/>
</dbReference>
<comment type="catalytic activity">
    <reaction evidence="5">
        <text>a 1,2-diacyl-sn-glycero-3-phospho-(1D-myo-inositol 4-phosphate) + ATP = a 1,2-diacyl-sn-glycero-3-phospho-(1D-myo-inositol-3,4-bisphosphate) + ADP + H(+)</text>
        <dbReference type="Rhea" id="RHEA:18373"/>
        <dbReference type="ChEBI" id="CHEBI:15378"/>
        <dbReference type="ChEBI" id="CHEBI:30616"/>
        <dbReference type="ChEBI" id="CHEBI:57658"/>
        <dbReference type="ChEBI" id="CHEBI:58178"/>
        <dbReference type="ChEBI" id="CHEBI:456216"/>
        <dbReference type="EC" id="2.7.1.154"/>
    </reaction>
    <physiologicalReaction direction="left-to-right" evidence="5">
        <dbReference type="Rhea" id="RHEA:18374"/>
    </physiologicalReaction>
</comment>
<evidence type="ECO:0000256" key="3">
    <source>
        <dbReference type="ARBA" id="ARBA00022777"/>
    </source>
</evidence>
<dbReference type="SMART" id="SM00312">
    <property type="entry name" value="PX"/>
    <property type="match status" value="1"/>
</dbReference>
<keyword evidence="3 10" id="KW-0418">Kinase</keyword>
<dbReference type="SMART" id="SM00146">
    <property type="entry name" value="PI3Kc"/>
    <property type="match status" value="1"/>
</dbReference>
<dbReference type="PROSITE" id="PS00916">
    <property type="entry name" value="PI3_4_KINASE_2"/>
    <property type="match status" value="1"/>
</dbReference>
<keyword evidence="2" id="KW-0808">Transferase</keyword>
<dbReference type="SMART" id="SM00145">
    <property type="entry name" value="PI3Ka"/>
    <property type="match status" value="1"/>
</dbReference>
<dbReference type="InterPro" id="IPR015433">
    <property type="entry name" value="PI3/4_kinase"/>
</dbReference>